<dbReference type="InterPro" id="IPR025202">
    <property type="entry name" value="PLD-like_dom"/>
</dbReference>
<keyword evidence="10 12" id="KW-0594">Phospholipid biosynthesis</keyword>
<keyword evidence="5 12" id="KW-0812">Transmembrane</keyword>
<evidence type="ECO:0000256" key="7">
    <source>
        <dbReference type="ARBA" id="ARBA00022989"/>
    </source>
</evidence>
<dbReference type="InterPro" id="IPR022924">
    <property type="entry name" value="Cardiolipin_synthase"/>
</dbReference>
<dbReference type="GO" id="GO:0008808">
    <property type="term" value="F:cardiolipin synthase activity"/>
    <property type="evidence" value="ECO:0007669"/>
    <property type="project" value="UniProtKB-UniRule"/>
</dbReference>
<dbReference type="SUPFAM" id="SSF56024">
    <property type="entry name" value="Phospholipase D/nuclease"/>
    <property type="match status" value="2"/>
</dbReference>
<dbReference type="PROSITE" id="PS50035">
    <property type="entry name" value="PLD"/>
    <property type="match status" value="2"/>
</dbReference>
<dbReference type="RefSeq" id="WP_129002248.1">
    <property type="nucleotide sequence ID" value="NZ_SDHZ01000001.1"/>
</dbReference>
<evidence type="ECO:0000256" key="4">
    <source>
        <dbReference type="ARBA" id="ARBA00022679"/>
    </source>
</evidence>
<keyword evidence="3 12" id="KW-0444">Lipid biosynthesis</keyword>
<feature type="active site" evidence="12">
    <location>
        <position position="227"/>
    </location>
</feature>
<dbReference type="PANTHER" id="PTHR21248:SF22">
    <property type="entry name" value="PHOSPHOLIPASE D"/>
    <property type="match status" value="1"/>
</dbReference>
<dbReference type="CDD" id="cd09110">
    <property type="entry name" value="PLDc_CLS_1"/>
    <property type="match status" value="1"/>
</dbReference>
<feature type="active site" evidence="12">
    <location>
        <position position="409"/>
    </location>
</feature>
<dbReference type="OrthoDB" id="9762009at2"/>
<keyword evidence="16" id="KW-1185">Reference proteome</keyword>
<feature type="domain" description="PLD phosphodiesterase" evidence="14">
    <location>
        <begin position="220"/>
        <end position="247"/>
    </location>
</feature>
<evidence type="ECO:0000313" key="16">
    <source>
        <dbReference type="Proteomes" id="UP000290545"/>
    </source>
</evidence>
<feature type="active site" evidence="12">
    <location>
        <position position="414"/>
    </location>
</feature>
<feature type="active site" evidence="12">
    <location>
        <position position="225"/>
    </location>
</feature>
<evidence type="ECO:0000256" key="9">
    <source>
        <dbReference type="ARBA" id="ARBA00023136"/>
    </source>
</evidence>
<dbReference type="Pfam" id="PF13396">
    <property type="entry name" value="PLDc_N"/>
    <property type="match status" value="1"/>
</dbReference>
<feature type="active site" evidence="12">
    <location>
        <position position="407"/>
    </location>
</feature>
<keyword evidence="2 12" id="KW-1003">Cell membrane</keyword>
<feature type="domain" description="PLD phosphodiesterase" evidence="14">
    <location>
        <begin position="402"/>
        <end position="429"/>
    </location>
</feature>
<keyword evidence="7 12" id="KW-1133">Transmembrane helix</keyword>
<evidence type="ECO:0000259" key="14">
    <source>
        <dbReference type="PROSITE" id="PS50035"/>
    </source>
</evidence>
<evidence type="ECO:0000256" key="11">
    <source>
        <dbReference type="ARBA" id="ARBA00023264"/>
    </source>
</evidence>
<feature type="transmembrane region" description="Helical" evidence="12">
    <location>
        <begin position="40"/>
        <end position="58"/>
    </location>
</feature>
<comment type="similarity">
    <text evidence="12">Belongs to the phospholipase D family. Cardiolipin synthase subfamily.</text>
</comment>
<comment type="function">
    <text evidence="12">Catalyzes the reversible phosphatidyl group transfer from one phosphatidylglycerol molecule to another to form cardiolipin (CL) (diphosphatidylglycerol) and glycerol.</text>
</comment>
<comment type="subcellular location">
    <subcellularLocation>
        <location evidence="1 12">Cell membrane</location>
        <topology evidence="1 12">Multi-pass membrane protein</topology>
    </subcellularLocation>
</comment>
<feature type="active site" evidence="12">
    <location>
        <position position="232"/>
    </location>
</feature>
<feature type="transmembrane region" description="Helical" evidence="12">
    <location>
        <begin position="6"/>
        <end position="28"/>
    </location>
</feature>
<evidence type="ECO:0000256" key="5">
    <source>
        <dbReference type="ARBA" id="ARBA00022692"/>
    </source>
</evidence>
<sequence>MLLNTTDPFAIGLEIAYAISVLFSLMIISQNRSPSKTLAYLLLFFALPIAGIAIYYLFGENYRKKKLYKRKFVKDQATFERYAKRLAVMSEELIQEHIEELQGNKRLVRLILNDTNLPLSVNNKVSLLLNGEEKFEALFNEIANAKHHIHMEYYIIENGLIANRLSDLLLKKAKEGVEIRIIYDDFGTDLKNKYLRKLRTNGIAILPFYKILFPIVSNRHNYRDHRKMVIIDGTIGFTGGINLSDRYSNKVPSAEQKMYWRDTHLKIEGEVVKQLQYLFFINWNFCSDKEIPITQDYFPDFPALPNGGQMVQLIESGPDSERASIMMSYFAAITHSREYVYITTPYFIPNESLIIALKTAALGKVDVRLLVPGVSDSRFVNAAAQSYYTELLEAGVKIYLYQKGFVHAKTMICDNKLSMVGSANMDIRSFDLNFELNAAIYDRELHEQLKVSFFRDLEDSKEIHLEEWEQRGRLTKLGESTCRLLSSIL</sequence>
<keyword evidence="8 12" id="KW-0443">Lipid metabolism</keyword>
<keyword evidence="4 12" id="KW-0808">Transferase</keyword>
<proteinExistence type="inferred from homology"/>
<dbReference type="EC" id="2.7.8.-" evidence="12 13"/>
<dbReference type="HAMAP" id="MF_01916">
    <property type="entry name" value="Cardiolipin_synth_Cls"/>
    <property type="match status" value="1"/>
</dbReference>
<dbReference type="InterPro" id="IPR030874">
    <property type="entry name" value="Cardiolipin_synth_Firmi"/>
</dbReference>
<evidence type="ECO:0000256" key="12">
    <source>
        <dbReference type="HAMAP-Rule" id="MF_01916"/>
    </source>
</evidence>
<keyword evidence="9 12" id="KW-0472">Membrane</keyword>
<name>A0A4Q1DD66_9BACT</name>
<comment type="catalytic activity">
    <reaction evidence="12">
        <text>2 a 1,2-diacyl-sn-glycero-3-phospho-(1'-sn-glycerol) = a cardiolipin + glycerol</text>
        <dbReference type="Rhea" id="RHEA:31451"/>
        <dbReference type="ChEBI" id="CHEBI:17754"/>
        <dbReference type="ChEBI" id="CHEBI:62237"/>
        <dbReference type="ChEBI" id="CHEBI:64716"/>
    </reaction>
</comment>
<evidence type="ECO:0000256" key="1">
    <source>
        <dbReference type="ARBA" id="ARBA00004651"/>
    </source>
</evidence>
<keyword evidence="11 12" id="KW-1208">Phospholipid metabolism</keyword>
<dbReference type="NCBIfam" id="TIGR04265">
    <property type="entry name" value="bac_cardiolipin"/>
    <property type="match status" value="1"/>
</dbReference>
<protein>
    <recommendedName>
        <fullName evidence="12 13">Cardiolipin synthase</fullName>
        <shortName evidence="12">CL synthase</shortName>
        <ecNumber evidence="12 13">2.7.8.-</ecNumber>
    </recommendedName>
</protein>
<evidence type="ECO:0000256" key="3">
    <source>
        <dbReference type="ARBA" id="ARBA00022516"/>
    </source>
</evidence>
<gene>
    <name evidence="15" type="primary">cls</name>
    <name evidence="15" type="ORF">ESB13_06740</name>
</gene>
<dbReference type="InterPro" id="IPR027379">
    <property type="entry name" value="CLS_N"/>
</dbReference>
<dbReference type="GO" id="GO:0032049">
    <property type="term" value="P:cardiolipin biosynthetic process"/>
    <property type="evidence" value="ECO:0007669"/>
    <property type="project" value="UniProtKB-UniRule"/>
</dbReference>
<keyword evidence="6" id="KW-0677">Repeat</keyword>
<dbReference type="EMBL" id="SDHZ01000001">
    <property type="protein sequence ID" value="RXK86499.1"/>
    <property type="molecule type" value="Genomic_DNA"/>
</dbReference>
<dbReference type="SMART" id="SM00155">
    <property type="entry name" value="PLDc"/>
    <property type="match status" value="2"/>
</dbReference>
<dbReference type="PANTHER" id="PTHR21248">
    <property type="entry name" value="CARDIOLIPIN SYNTHASE"/>
    <property type="match status" value="1"/>
</dbReference>
<organism evidence="15 16">
    <name type="scientific">Filimonas effusa</name>
    <dbReference type="NCBI Taxonomy" id="2508721"/>
    <lineage>
        <taxon>Bacteria</taxon>
        <taxon>Pseudomonadati</taxon>
        <taxon>Bacteroidota</taxon>
        <taxon>Chitinophagia</taxon>
        <taxon>Chitinophagales</taxon>
        <taxon>Chitinophagaceae</taxon>
        <taxon>Filimonas</taxon>
    </lineage>
</organism>
<evidence type="ECO:0000256" key="2">
    <source>
        <dbReference type="ARBA" id="ARBA00022475"/>
    </source>
</evidence>
<reference evidence="15 16" key="1">
    <citation type="submission" date="2019-01" db="EMBL/GenBank/DDBJ databases">
        <title>Filimonas sp. strain TTM-71.</title>
        <authorList>
            <person name="Chen W.-M."/>
        </authorList>
    </citation>
    <scope>NUCLEOTIDE SEQUENCE [LARGE SCALE GENOMIC DNA]</scope>
    <source>
        <strain evidence="15 16">TTM-71</strain>
    </source>
</reference>
<dbReference type="Gene3D" id="3.30.870.10">
    <property type="entry name" value="Endonuclease Chain A"/>
    <property type="match status" value="2"/>
</dbReference>
<dbReference type="CDD" id="cd09112">
    <property type="entry name" value="PLDc_CLS_2"/>
    <property type="match status" value="1"/>
</dbReference>
<dbReference type="Pfam" id="PF13091">
    <property type="entry name" value="PLDc_2"/>
    <property type="match status" value="2"/>
</dbReference>
<evidence type="ECO:0000256" key="6">
    <source>
        <dbReference type="ARBA" id="ARBA00022737"/>
    </source>
</evidence>
<evidence type="ECO:0000256" key="13">
    <source>
        <dbReference type="NCBIfam" id="TIGR04265"/>
    </source>
</evidence>
<dbReference type="InterPro" id="IPR001736">
    <property type="entry name" value="PLipase_D/transphosphatidylase"/>
</dbReference>
<comment type="caution">
    <text evidence="15">The sequence shown here is derived from an EMBL/GenBank/DDBJ whole genome shotgun (WGS) entry which is preliminary data.</text>
</comment>
<accession>A0A4Q1DD66</accession>
<dbReference type="AlphaFoldDB" id="A0A4Q1DD66"/>
<dbReference type="GO" id="GO:0005886">
    <property type="term" value="C:plasma membrane"/>
    <property type="evidence" value="ECO:0007669"/>
    <property type="project" value="UniProtKB-SubCell"/>
</dbReference>
<evidence type="ECO:0000256" key="8">
    <source>
        <dbReference type="ARBA" id="ARBA00023098"/>
    </source>
</evidence>
<evidence type="ECO:0000256" key="10">
    <source>
        <dbReference type="ARBA" id="ARBA00023209"/>
    </source>
</evidence>
<evidence type="ECO:0000313" key="15">
    <source>
        <dbReference type="EMBL" id="RXK86499.1"/>
    </source>
</evidence>
<dbReference type="Proteomes" id="UP000290545">
    <property type="component" value="Unassembled WGS sequence"/>
</dbReference>